<dbReference type="PANTHER" id="PTHR12243:SF67">
    <property type="entry name" value="COREPRESSOR OF PANGOLIN, ISOFORM A-RELATED"/>
    <property type="match status" value="1"/>
</dbReference>
<dbReference type="SMART" id="SM00595">
    <property type="entry name" value="MADF"/>
    <property type="match status" value="1"/>
</dbReference>
<evidence type="ECO:0000313" key="3">
    <source>
        <dbReference type="Proteomes" id="UP000198287"/>
    </source>
</evidence>
<reference evidence="2 3" key="1">
    <citation type="submission" date="2015-12" db="EMBL/GenBank/DDBJ databases">
        <title>The genome of Folsomia candida.</title>
        <authorList>
            <person name="Faddeeva A."/>
            <person name="Derks M.F."/>
            <person name="Anvar Y."/>
            <person name="Smit S."/>
            <person name="Van Straalen N."/>
            <person name="Roelofs D."/>
        </authorList>
    </citation>
    <scope>NUCLEOTIDE SEQUENCE [LARGE SCALE GENOMIC DNA]</scope>
    <source>
        <strain evidence="2 3">VU population</strain>
        <tissue evidence="2">Whole body</tissue>
    </source>
</reference>
<dbReference type="InterPro" id="IPR039353">
    <property type="entry name" value="TF_Adf1"/>
</dbReference>
<organism evidence="2 3">
    <name type="scientific">Folsomia candida</name>
    <name type="common">Springtail</name>
    <dbReference type="NCBI Taxonomy" id="158441"/>
    <lineage>
        <taxon>Eukaryota</taxon>
        <taxon>Metazoa</taxon>
        <taxon>Ecdysozoa</taxon>
        <taxon>Arthropoda</taxon>
        <taxon>Hexapoda</taxon>
        <taxon>Collembola</taxon>
        <taxon>Entomobryomorpha</taxon>
        <taxon>Isotomoidea</taxon>
        <taxon>Isotomidae</taxon>
        <taxon>Proisotominae</taxon>
        <taxon>Folsomia</taxon>
    </lineage>
</organism>
<dbReference type="EMBL" id="LNIX01000004">
    <property type="protein sequence ID" value="OXA56478.1"/>
    <property type="molecule type" value="Genomic_DNA"/>
</dbReference>
<dbReference type="PANTHER" id="PTHR12243">
    <property type="entry name" value="MADF DOMAIN TRANSCRIPTION FACTOR"/>
    <property type="match status" value="1"/>
</dbReference>
<dbReference type="Proteomes" id="UP000198287">
    <property type="component" value="Unassembled WGS sequence"/>
</dbReference>
<evidence type="ECO:0000259" key="1">
    <source>
        <dbReference type="PROSITE" id="PS51029"/>
    </source>
</evidence>
<comment type="caution">
    <text evidence="2">The sequence shown here is derived from an EMBL/GenBank/DDBJ whole genome shotgun (WGS) entry which is preliminary data.</text>
</comment>
<dbReference type="InterPro" id="IPR006578">
    <property type="entry name" value="MADF-dom"/>
</dbReference>
<dbReference type="PROSITE" id="PS51029">
    <property type="entry name" value="MADF"/>
    <property type="match status" value="1"/>
</dbReference>
<sequence>MTTKVISAPKSPLDLEEKLILLVQQRPALYDKKDPAYKNRNTRAVMWEEIGKLLGKTEFDCQQLWTKLRSQFSGFLRKLRNPSGKEDKPRPFFRHEGAMRFIRDIVDPDESRQLGIQDDEETLSRKIVACLQPKEERFRYKDYSPFWNR</sequence>
<proteinExistence type="predicted"/>
<gene>
    <name evidence="2" type="ORF">Fcan01_09994</name>
</gene>
<evidence type="ECO:0000313" key="2">
    <source>
        <dbReference type="EMBL" id="OXA56478.1"/>
    </source>
</evidence>
<dbReference type="Pfam" id="PF10545">
    <property type="entry name" value="MADF_DNA_bdg"/>
    <property type="match status" value="1"/>
</dbReference>
<accession>A0A226EGX5</accession>
<name>A0A226EGX5_FOLCA</name>
<protein>
    <submittedName>
        <fullName evidence="2">Transcription factor Adf-1</fullName>
    </submittedName>
</protein>
<keyword evidence="3" id="KW-1185">Reference proteome</keyword>
<dbReference type="AlphaFoldDB" id="A0A226EGX5"/>
<feature type="domain" description="MADF" evidence="1">
    <location>
        <begin position="18"/>
        <end position="107"/>
    </location>
</feature>